<dbReference type="Pfam" id="PF00440">
    <property type="entry name" value="TetR_N"/>
    <property type="match status" value="1"/>
</dbReference>
<accession>A0A1M6SU04</accession>
<evidence type="ECO:0000256" key="1">
    <source>
        <dbReference type="ARBA" id="ARBA00023015"/>
    </source>
</evidence>
<keyword evidence="7" id="KW-1185">Reference proteome</keyword>
<keyword evidence="1" id="KW-0805">Transcription regulation</keyword>
<evidence type="ECO:0000256" key="2">
    <source>
        <dbReference type="ARBA" id="ARBA00023125"/>
    </source>
</evidence>
<dbReference type="EMBL" id="FQZU01000025">
    <property type="protein sequence ID" value="SHK48204.1"/>
    <property type="molecule type" value="Genomic_DNA"/>
</dbReference>
<dbReference type="InterPro" id="IPR023772">
    <property type="entry name" value="DNA-bd_HTH_TetR-type_CS"/>
</dbReference>
<dbReference type="PANTHER" id="PTHR30055:SF234">
    <property type="entry name" value="HTH-TYPE TRANSCRIPTIONAL REGULATOR BETI"/>
    <property type="match status" value="1"/>
</dbReference>
<dbReference type="InterPro" id="IPR001647">
    <property type="entry name" value="HTH_TetR"/>
</dbReference>
<dbReference type="InterPro" id="IPR009057">
    <property type="entry name" value="Homeodomain-like_sf"/>
</dbReference>
<feature type="domain" description="HTH tetR-type" evidence="5">
    <location>
        <begin position="18"/>
        <end position="78"/>
    </location>
</feature>
<dbReference type="Proteomes" id="UP000183994">
    <property type="component" value="Unassembled WGS sequence"/>
</dbReference>
<dbReference type="PRINTS" id="PR00455">
    <property type="entry name" value="HTHTETR"/>
</dbReference>
<dbReference type="PANTHER" id="PTHR30055">
    <property type="entry name" value="HTH-TYPE TRANSCRIPTIONAL REGULATOR RUTR"/>
    <property type="match status" value="1"/>
</dbReference>
<dbReference type="Pfam" id="PF17918">
    <property type="entry name" value="TetR_C_15"/>
    <property type="match status" value="1"/>
</dbReference>
<evidence type="ECO:0000259" key="5">
    <source>
        <dbReference type="PROSITE" id="PS50977"/>
    </source>
</evidence>
<dbReference type="STRING" id="1121393.SAMN02745216_03531"/>
<dbReference type="AlphaFoldDB" id="A0A1M6SU04"/>
<proteinExistence type="predicted"/>
<keyword evidence="3" id="KW-0804">Transcription</keyword>
<evidence type="ECO:0000256" key="4">
    <source>
        <dbReference type="PROSITE-ProRule" id="PRU00335"/>
    </source>
</evidence>
<evidence type="ECO:0000313" key="7">
    <source>
        <dbReference type="Proteomes" id="UP000183994"/>
    </source>
</evidence>
<gene>
    <name evidence="6" type="ORF">SAMN02745216_03531</name>
</gene>
<evidence type="ECO:0000256" key="3">
    <source>
        <dbReference type="ARBA" id="ARBA00023163"/>
    </source>
</evidence>
<dbReference type="Gene3D" id="1.10.357.10">
    <property type="entry name" value="Tetracycline Repressor, domain 2"/>
    <property type="match status" value="1"/>
</dbReference>
<evidence type="ECO:0000313" key="6">
    <source>
        <dbReference type="EMBL" id="SHK48204.1"/>
    </source>
</evidence>
<dbReference type="PROSITE" id="PS01081">
    <property type="entry name" value="HTH_TETR_1"/>
    <property type="match status" value="1"/>
</dbReference>
<dbReference type="PROSITE" id="PS50977">
    <property type="entry name" value="HTH_TETR_2"/>
    <property type="match status" value="1"/>
</dbReference>
<dbReference type="OrthoDB" id="9793734at2"/>
<dbReference type="InterPro" id="IPR041669">
    <property type="entry name" value="TetR_C_15"/>
</dbReference>
<dbReference type="InterPro" id="IPR050109">
    <property type="entry name" value="HTH-type_TetR-like_transc_reg"/>
</dbReference>
<reference evidence="7" key="1">
    <citation type="submission" date="2016-11" db="EMBL/GenBank/DDBJ databases">
        <authorList>
            <person name="Varghese N."/>
            <person name="Submissions S."/>
        </authorList>
    </citation>
    <scope>NUCLEOTIDE SEQUENCE [LARGE SCALE GENOMIC DNA]</scope>
    <source>
        <strain evidence="7">DSM 16219</strain>
    </source>
</reference>
<dbReference type="RefSeq" id="WP_073477576.1">
    <property type="nucleotide sequence ID" value="NZ_FQZU01000025.1"/>
</dbReference>
<dbReference type="GO" id="GO:0003700">
    <property type="term" value="F:DNA-binding transcription factor activity"/>
    <property type="evidence" value="ECO:0007669"/>
    <property type="project" value="TreeGrafter"/>
</dbReference>
<keyword evidence="2 4" id="KW-0238">DNA-binding</keyword>
<dbReference type="GO" id="GO:0000976">
    <property type="term" value="F:transcription cis-regulatory region binding"/>
    <property type="evidence" value="ECO:0007669"/>
    <property type="project" value="TreeGrafter"/>
</dbReference>
<dbReference type="SUPFAM" id="SSF46689">
    <property type="entry name" value="Homeodomain-like"/>
    <property type="match status" value="1"/>
</dbReference>
<sequence length="213" mass="23965">MFENASKVRKKPMQARSRETVSAILEAAAQVLEARGYAGTTTNHIADRAGVSIGSLYQYFPNKESIVLSLMEAHMAEAASGTDALMSLVEARGCITPDDVREFVHLAMELHKREPGVHRAIVQDIPITGKIWWEAFMNMERIMVDRLRILLDKTPHARKTKGGAAARMIIRVLESLTHRQVMDSADRLDQEEFLEETSDMLCRYIFDAGMDKS</sequence>
<name>A0A1M6SU04_9BACT</name>
<feature type="DNA-binding region" description="H-T-H motif" evidence="4">
    <location>
        <begin position="41"/>
        <end position="60"/>
    </location>
</feature>
<organism evidence="6 7">
    <name type="scientific">Desulfatibacillum alkenivorans DSM 16219</name>
    <dbReference type="NCBI Taxonomy" id="1121393"/>
    <lineage>
        <taxon>Bacteria</taxon>
        <taxon>Pseudomonadati</taxon>
        <taxon>Thermodesulfobacteriota</taxon>
        <taxon>Desulfobacteria</taxon>
        <taxon>Desulfobacterales</taxon>
        <taxon>Desulfatibacillaceae</taxon>
        <taxon>Desulfatibacillum</taxon>
    </lineage>
</organism>
<protein>
    <submittedName>
        <fullName evidence="6">Transcriptional regulator, TetR family</fullName>
    </submittedName>
</protein>